<dbReference type="InterPro" id="IPR015655">
    <property type="entry name" value="PP2C"/>
</dbReference>
<keyword evidence="4" id="KW-0479">Metal-binding</keyword>
<dbReference type="GO" id="GO:0046872">
    <property type="term" value="F:metal ion binding"/>
    <property type="evidence" value="ECO:0007669"/>
    <property type="project" value="UniProtKB-KW"/>
</dbReference>
<gene>
    <name evidence="13" type="ORF">AK812_SmicGene28569</name>
</gene>
<dbReference type="Pfam" id="PF00481">
    <property type="entry name" value="PP2C"/>
    <property type="match status" value="1"/>
</dbReference>
<keyword evidence="5" id="KW-0378">Hydrolase</keyword>
<dbReference type="PANTHER" id="PTHR13832:SF803">
    <property type="entry name" value="PROTEIN PHOSPHATASE 1G"/>
    <property type="match status" value="1"/>
</dbReference>
<dbReference type="EC" id="3.1.3.16" evidence="3"/>
<dbReference type="PROSITE" id="PS51746">
    <property type="entry name" value="PPM_2"/>
    <property type="match status" value="1"/>
</dbReference>
<reference evidence="13 14" key="1">
    <citation type="submission" date="2016-02" db="EMBL/GenBank/DDBJ databases">
        <title>Genome analysis of coral dinoflagellate symbionts highlights evolutionary adaptations to a symbiotic lifestyle.</title>
        <authorList>
            <person name="Aranda M."/>
            <person name="Li Y."/>
            <person name="Liew Y.J."/>
            <person name="Baumgarten S."/>
            <person name="Simakov O."/>
            <person name="Wilson M."/>
            <person name="Piel J."/>
            <person name="Ashoor H."/>
            <person name="Bougouffa S."/>
            <person name="Bajic V.B."/>
            <person name="Ryu T."/>
            <person name="Ravasi T."/>
            <person name="Bayer T."/>
            <person name="Micklem G."/>
            <person name="Kim H."/>
            <person name="Bhak J."/>
            <person name="Lajeunesse T.C."/>
            <person name="Voolstra C.R."/>
        </authorList>
    </citation>
    <scope>NUCLEOTIDE SEQUENCE [LARGE SCALE GENOMIC DNA]</scope>
    <source>
        <strain evidence="13 14">CCMP2467</strain>
    </source>
</reference>
<evidence type="ECO:0000256" key="9">
    <source>
        <dbReference type="ARBA" id="ARBA00047761"/>
    </source>
</evidence>
<evidence type="ECO:0000256" key="7">
    <source>
        <dbReference type="ARBA" id="ARBA00022912"/>
    </source>
</evidence>
<dbReference type="GO" id="GO:0004722">
    <property type="term" value="F:protein serine/threonine phosphatase activity"/>
    <property type="evidence" value="ECO:0007669"/>
    <property type="project" value="UniProtKB-EC"/>
</dbReference>
<feature type="compositionally biased region" description="Basic and acidic residues" evidence="11">
    <location>
        <begin position="65"/>
        <end position="91"/>
    </location>
</feature>
<evidence type="ECO:0000256" key="5">
    <source>
        <dbReference type="ARBA" id="ARBA00022801"/>
    </source>
</evidence>
<dbReference type="AlphaFoldDB" id="A0A1Q9D432"/>
<keyword evidence="8" id="KW-0464">Manganese</keyword>
<dbReference type="SUPFAM" id="SSF81606">
    <property type="entry name" value="PP2C-like"/>
    <property type="match status" value="1"/>
</dbReference>
<evidence type="ECO:0000256" key="4">
    <source>
        <dbReference type="ARBA" id="ARBA00022723"/>
    </source>
</evidence>
<evidence type="ECO:0000313" key="14">
    <source>
        <dbReference type="Proteomes" id="UP000186817"/>
    </source>
</evidence>
<dbReference type="Gene3D" id="3.60.40.10">
    <property type="entry name" value="PPM-type phosphatase domain"/>
    <property type="match status" value="1"/>
</dbReference>
<dbReference type="PANTHER" id="PTHR13832">
    <property type="entry name" value="PROTEIN PHOSPHATASE 2C"/>
    <property type="match status" value="1"/>
</dbReference>
<feature type="compositionally biased region" description="Basic and acidic residues" evidence="11">
    <location>
        <begin position="44"/>
        <end position="57"/>
    </location>
</feature>
<feature type="domain" description="PPM-type phosphatase" evidence="12">
    <location>
        <begin position="334"/>
        <end position="666"/>
    </location>
</feature>
<keyword evidence="6" id="KW-0460">Magnesium</keyword>
<dbReference type="Proteomes" id="UP000186817">
    <property type="component" value="Unassembled WGS sequence"/>
</dbReference>
<evidence type="ECO:0000256" key="8">
    <source>
        <dbReference type="ARBA" id="ARBA00023211"/>
    </source>
</evidence>
<feature type="region of interest" description="Disordered" evidence="11">
    <location>
        <begin position="187"/>
        <end position="249"/>
    </location>
</feature>
<evidence type="ECO:0000256" key="6">
    <source>
        <dbReference type="ARBA" id="ARBA00022842"/>
    </source>
</evidence>
<name>A0A1Q9D432_SYMMI</name>
<evidence type="ECO:0000256" key="1">
    <source>
        <dbReference type="ARBA" id="ARBA00001936"/>
    </source>
</evidence>
<feature type="region of interest" description="Disordered" evidence="11">
    <location>
        <begin position="26"/>
        <end position="136"/>
    </location>
</feature>
<evidence type="ECO:0000313" key="13">
    <source>
        <dbReference type="EMBL" id="OLP89904.1"/>
    </source>
</evidence>
<keyword evidence="7" id="KW-0904">Protein phosphatase</keyword>
<protein>
    <recommendedName>
        <fullName evidence="3">protein-serine/threonine phosphatase</fullName>
        <ecNumber evidence="3">3.1.3.16</ecNumber>
    </recommendedName>
</protein>
<evidence type="ECO:0000256" key="10">
    <source>
        <dbReference type="ARBA" id="ARBA00048336"/>
    </source>
</evidence>
<dbReference type="InterPro" id="IPR036457">
    <property type="entry name" value="PPM-type-like_dom_sf"/>
</dbReference>
<accession>A0A1Q9D432</accession>
<proteinExistence type="inferred from homology"/>
<sequence length="706" mass="75738">MRRQFPEQDSRVRTWAGRAYTDDELSRRFDQTATGSDDGLMDEEAARRLVARERESSQSDLMDEATVKRKLAEERAREREKDAVDAEEARRAAAARAACQDSSDESSRSRSRSRSRTEPPRPASKPVSFEPLSGEGDGLQSGAMVMLTNLKQAAALNGSRGKLERFDAASGRWEVKLLASGDVKAIRPDNLLPAPDTEDASAAPSSPVPEIAPRSPPPAPELTGRAQGAAASRVAAPAPAPKPARRMGTVRWYNGRRKLGAVIPDGPADATDLFIPAQGAPNGSQVPPQPGGLFHGTRVSFLPMTIKSEAANGKQKTEVVCMDVRPLAGQKGLLCGVDTNAGAKERNDDRIAAQDLHELGFLSGIFDGHRGGSCAEFAAKQVPPNVLSAYRTRAKREGSLVKLSAEKEAALIAEALAESFEVTDKAWLVAARKKDLQEGSTGIVALVSHGFAAPVEAKLAEGCAALWPKPKEAPEKEKRPGTVARAPGGIAKLFVAWAGDCRCVLLRGRQGLRISEDHRPQRADEKRRVEKAGGLVVRDAHKVWRVGPRPDNKFAKELQKGKKDGQQMSVFLSTCRGFGDPTFKSPDPIVIVTPDVKTVDLVPEDWACVLGSDGVFDALSDQEVADVVWRAMAGHGKDAVRAAKEVVQTALRKGSRDNVTAVICRFGWATPPEMDSTVAAVISSSGLENPAFTAPVEPSDDVNMFG</sequence>
<dbReference type="OrthoDB" id="10264738at2759"/>
<dbReference type="CDD" id="cd00143">
    <property type="entry name" value="PP2Cc"/>
    <property type="match status" value="1"/>
</dbReference>
<comment type="catalytic activity">
    <reaction evidence="9">
        <text>O-phospho-L-seryl-[protein] + H2O = L-seryl-[protein] + phosphate</text>
        <dbReference type="Rhea" id="RHEA:20629"/>
        <dbReference type="Rhea" id="RHEA-COMP:9863"/>
        <dbReference type="Rhea" id="RHEA-COMP:11604"/>
        <dbReference type="ChEBI" id="CHEBI:15377"/>
        <dbReference type="ChEBI" id="CHEBI:29999"/>
        <dbReference type="ChEBI" id="CHEBI:43474"/>
        <dbReference type="ChEBI" id="CHEBI:83421"/>
        <dbReference type="EC" id="3.1.3.16"/>
    </reaction>
</comment>
<evidence type="ECO:0000256" key="3">
    <source>
        <dbReference type="ARBA" id="ARBA00013081"/>
    </source>
</evidence>
<comment type="similarity">
    <text evidence="2">Belongs to the PP2C family.</text>
</comment>
<evidence type="ECO:0000256" key="2">
    <source>
        <dbReference type="ARBA" id="ARBA00006702"/>
    </source>
</evidence>
<feature type="compositionally biased region" description="Low complexity" evidence="11">
    <location>
        <begin position="225"/>
        <end position="237"/>
    </location>
</feature>
<comment type="caution">
    <text evidence="13">The sequence shown here is derived from an EMBL/GenBank/DDBJ whole genome shotgun (WGS) entry which is preliminary data.</text>
</comment>
<evidence type="ECO:0000256" key="11">
    <source>
        <dbReference type="SAM" id="MobiDB-lite"/>
    </source>
</evidence>
<dbReference type="EMBL" id="LSRX01000737">
    <property type="protein sequence ID" value="OLP89904.1"/>
    <property type="molecule type" value="Genomic_DNA"/>
</dbReference>
<evidence type="ECO:0000259" key="12">
    <source>
        <dbReference type="PROSITE" id="PS51746"/>
    </source>
</evidence>
<dbReference type="InterPro" id="IPR001932">
    <property type="entry name" value="PPM-type_phosphatase-like_dom"/>
</dbReference>
<dbReference type="SMART" id="SM00332">
    <property type="entry name" value="PP2Cc"/>
    <property type="match status" value="1"/>
</dbReference>
<comment type="catalytic activity">
    <reaction evidence="10">
        <text>O-phospho-L-threonyl-[protein] + H2O = L-threonyl-[protein] + phosphate</text>
        <dbReference type="Rhea" id="RHEA:47004"/>
        <dbReference type="Rhea" id="RHEA-COMP:11060"/>
        <dbReference type="Rhea" id="RHEA-COMP:11605"/>
        <dbReference type="ChEBI" id="CHEBI:15377"/>
        <dbReference type="ChEBI" id="CHEBI:30013"/>
        <dbReference type="ChEBI" id="CHEBI:43474"/>
        <dbReference type="ChEBI" id="CHEBI:61977"/>
        <dbReference type="EC" id="3.1.3.16"/>
    </reaction>
</comment>
<comment type="cofactor">
    <cofactor evidence="1">
        <name>Mn(2+)</name>
        <dbReference type="ChEBI" id="CHEBI:29035"/>
    </cofactor>
</comment>
<keyword evidence="14" id="KW-1185">Reference proteome</keyword>
<organism evidence="13 14">
    <name type="scientific">Symbiodinium microadriaticum</name>
    <name type="common">Dinoflagellate</name>
    <name type="synonym">Zooxanthella microadriatica</name>
    <dbReference type="NCBI Taxonomy" id="2951"/>
    <lineage>
        <taxon>Eukaryota</taxon>
        <taxon>Sar</taxon>
        <taxon>Alveolata</taxon>
        <taxon>Dinophyceae</taxon>
        <taxon>Suessiales</taxon>
        <taxon>Symbiodiniaceae</taxon>
        <taxon>Symbiodinium</taxon>
    </lineage>
</organism>